<gene>
    <name evidence="3" type="primary">cpcS</name>
    <name evidence="4" type="ORF">HJG54_28595</name>
    <name evidence="5" type="ORF">HJG54_34300</name>
</gene>
<dbReference type="HAMAP" id="MF_01459">
    <property type="entry name" value="Chrphore_lyase_CpxS"/>
    <property type="match status" value="1"/>
</dbReference>
<sequence length="202" mass="22700">MAVAPMTMMDFFHKSEGVWFTQRSVHHFDAVPDESGQSRLQVQVIAVDDPQIAQICKLQGIDPALAKGGARFLWQAHDASATVNPEQAAVLVDVPDDATGQAGKLLRNQGYVEKIPVVSRYWFGQDGILTIETEYEHHQGQERCWFITDDFRVRVSTVRMINGIYLMTYCSEQRYVSDADLAAMIEHNRARAANSSPDRPES</sequence>
<dbReference type="InterPro" id="IPR012674">
    <property type="entry name" value="Calycin"/>
</dbReference>
<keyword evidence="2 3" id="KW-0456">Lyase</keyword>
<evidence type="ECO:0000256" key="2">
    <source>
        <dbReference type="ARBA" id="ARBA00023239"/>
    </source>
</evidence>
<dbReference type="EMBL" id="CP053587">
    <property type="protein sequence ID" value="WNZ27939.1"/>
    <property type="molecule type" value="Genomic_DNA"/>
</dbReference>
<evidence type="ECO:0000256" key="1">
    <source>
        <dbReference type="ARBA" id="ARBA00010681"/>
    </source>
</evidence>
<reference evidence="4" key="1">
    <citation type="submission" date="2020-05" db="EMBL/GenBank/DDBJ databases">
        <authorList>
            <person name="Zhu T."/>
            <person name="Keshari N."/>
            <person name="Lu X."/>
        </authorList>
    </citation>
    <scope>NUCLEOTIDE SEQUENCE</scope>
    <source>
        <strain evidence="4">NK1-12</strain>
    </source>
</reference>
<dbReference type="GO" id="GO:0017006">
    <property type="term" value="P:protein-tetrapyrrole linkage"/>
    <property type="evidence" value="ECO:0007669"/>
    <property type="project" value="UniProtKB-UniRule"/>
</dbReference>
<evidence type="ECO:0000256" key="3">
    <source>
        <dbReference type="HAMAP-Rule" id="MF_01459"/>
    </source>
</evidence>
<accession>A0AA96WML7</accession>
<name>A0AA96WML7_9CYAN</name>
<proteinExistence type="inferred from homology"/>
<evidence type="ECO:0000313" key="4">
    <source>
        <dbReference type="EMBL" id="WNZ27939.1"/>
    </source>
</evidence>
<dbReference type="GO" id="GO:0016829">
    <property type="term" value="F:lyase activity"/>
    <property type="evidence" value="ECO:0007669"/>
    <property type="project" value="UniProtKB-KW"/>
</dbReference>
<dbReference type="CDD" id="cd19433">
    <property type="entry name" value="lipocalin_CpcS-CpeS"/>
    <property type="match status" value="1"/>
</dbReference>
<dbReference type="Pfam" id="PF09367">
    <property type="entry name" value="CpeS"/>
    <property type="match status" value="1"/>
</dbReference>
<dbReference type="Gene3D" id="2.40.128.20">
    <property type="match status" value="1"/>
</dbReference>
<organism evidence="4">
    <name type="scientific">Leptolyngbya sp. NK1-12</name>
    <dbReference type="NCBI Taxonomy" id="2547451"/>
    <lineage>
        <taxon>Bacteria</taxon>
        <taxon>Bacillati</taxon>
        <taxon>Cyanobacteriota</taxon>
        <taxon>Cyanophyceae</taxon>
        <taxon>Leptolyngbyales</taxon>
        <taxon>Leptolyngbyaceae</taxon>
        <taxon>Leptolyngbya group</taxon>
        <taxon>Leptolyngbya</taxon>
    </lineage>
</organism>
<evidence type="ECO:0000313" key="5">
    <source>
        <dbReference type="EMBL" id="WNZ28030.1"/>
    </source>
</evidence>
<dbReference type="EMBL" id="CP053587">
    <property type="protein sequence ID" value="WNZ28030.1"/>
    <property type="molecule type" value="Genomic_DNA"/>
</dbReference>
<dbReference type="InterPro" id="IPR018536">
    <property type="entry name" value="CpcS/CpeS"/>
</dbReference>
<dbReference type="EC" id="4.-.-.-" evidence="3"/>
<comment type="similarity">
    <text evidence="1 3">Belongs to the CpcS/CpeS biliprotein lyase family.</text>
</comment>
<protein>
    <recommendedName>
        <fullName evidence="3">Chromophore lyase CpcS/CpeS</fullName>
        <ecNumber evidence="3">4.-.-.-</ecNumber>
    </recommendedName>
</protein>
<comment type="function">
    <text evidence="3">Covalently attaches a chromophore to Cys residue(s) of phycobiliproteins.</text>
</comment>
<dbReference type="AlphaFoldDB" id="A0AA96WML7"/>